<dbReference type="KEGG" id="det:DET0188"/>
<organism evidence="1 2">
    <name type="scientific">Dehalococcoides mccartyi (strain ATCC BAA-2266 / KCTC 15142 / 195)</name>
    <name type="common">Dehalococcoides ethenogenes (strain 195)</name>
    <dbReference type="NCBI Taxonomy" id="243164"/>
    <lineage>
        <taxon>Bacteria</taxon>
        <taxon>Bacillati</taxon>
        <taxon>Chloroflexota</taxon>
        <taxon>Dehalococcoidia</taxon>
        <taxon>Dehalococcoidales</taxon>
        <taxon>Dehalococcoidaceae</taxon>
        <taxon>Dehalococcoides</taxon>
    </lineage>
</organism>
<dbReference type="Proteomes" id="UP000008289">
    <property type="component" value="Chromosome"/>
</dbReference>
<protein>
    <submittedName>
        <fullName evidence="1">Uncharacterized protein</fullName>
    </submittedName>
</protein>
<keyword evidence="2" id="KW-1185">Reference proteome</keyword>
<sequence length="35" mass="4472">MPVVREEPKIFWNILPHFQFKDRLVYRVFQAKEYF</sequence>
<dbReference type="AlphaFoldDB" id="Q3ZA13"/>
<evidence type="ECO:0000313" key="2">
    <source>
        <dbReference type="Proteomes" id="UP000008289"/>
    </source>
</evidence>
<dbReference type="HOGENOM" id="CLU_3364553_0_0_0"/>
<reference evidence="1 2" key="1">
    <citation type="journal article" date="2005" name="Science">
        <title>Genome sequence of the PCE-dechlorinating bacterium Dehalococcoides ethenogenes.</title>
        <authorList>
            <person name="Seshadri R."/>
            <person name="Adrian L."/>
            <person name="Fouts D.E."/>
            <person name="Eisen J.A."/>
            <person name="Phillippy A.M."/>
            <person name="Methe B.A."/>
            <person name="Ward N.L."/>
            <person name="Nelson W.C."/>
            <person name="Deboy R.T."/>
            <person name="Khouri H.M."/>
            <person name="Kolonay J.F."/>
            <person name="Dodson R.J."/>
            <person name="Daugherty S.C."/>
            <person name="Brinkac L.M."/>
            <person name="Sullivan S.A."/>
            <person name="Madupu R."/>
            <person name="Nelson K.E."/>
            <person name="Kang K.H."/>
            <person name="Impraim M."/>
            <person name="Tran K."/>
            <person name="Robinson J.M."/>
            <person name="Forberger H.A."/>
            <person name="Fraser C.M."/>
            <person name="Zinder S.H."/>
            <person name="Heidelberg J.F."/>
        </authorList>
    </citation>
    <scope>NUCLEOTIDE SEQUENCE [LARGE SCALE GENOMIC DNA]</scope>
    <source>
        <strain evidence="2">ATCC BAA-2266 / KCTC 15142 / 195</strain>
    </source>
</reference>
<proteinExistence type="predicted"/>
<dbReference type="EMBL" id="CP000027">
    <property type="protein sequence ID" value="AAW40561.1"/>
    <property type="molecule type" value="Genomic_DNA"/>
</dbReference>
<dbReference type="InParanoid" id="Q3ZA13"/>
<evidence type="ECO:0000313" key="1">
    <source>
        <dbReference type="EMBL" id="AAW40561.1"/>
    </source>
</evidence>
<gene>
    <name evidence="1" type="ordered locus">DET0188</name>
</gene>
<dbReference type="STRING" id="243164.DET0188"/>
<name>Q3ZA13_DEHM1</name>
<accession>Q3ZA13</accession>